<reference evidence="1" key="2">
    <citation type="journal article" date="2021" name="PeerJ">
        <title>Extensive microbial diversity within the chicken gut microbiome revealed by metagenomics and culture.</title>
        <authorList>
            <person name="Gilroy R."/>
            <person name="Ravi A."/>
            <person name="Getino M."/>
            <person name="Pursley I."/>
            <person name="Horton D.L."/>
            <person name="Alikhan N.F."/>
            <person name="Baker D."/>
            <person name="Gharbi K."/>
            <person name="Hall N."/>
            <person name="Watson M."/>
            <person name="Adriaenssens E.M."/>
            <person name="Foster-Nyarko E."/>
            <person name="Jarju S."/>
            <person name="Secka A."/>
            <person name="Antonio M."/>
            <person name="Oren A."/>
            <person name="Chaudhuri R.R."/>
            <person name="La Ragione R."/>
            <person name="Hildebrand F."/>
            <person name="Pallen M.J."/>
        </authorList>
    </citation>
    <scope>NUCLEOTIDE SEQUENCE</scope>
    <source>
        <strain evidence="1">CHK158-818</strain>
    </source>
</reference>
<evidence type="ECO:0000313" key="2">
    <source>
        <dbReference type="Proteomes" id="UP000824112"/>
    </source>
</evidence>
<reference evidence="1" key="1">
    <citation type="submission" date="2020-10" db="EMBL/GenBank/DDBJ databases">
        <authorList>
            <person name="Gilroy R."/>
        </authorList>
    </citation>
    <scope>NUCLEOTIDE SEQUENCE</scope>
    <source>
        <strain evidence="1">CHK158-818</strain>
    </source>
</reference>
<dbReference type="EMBL" id="DVNA01000130">
    <property type="protein sequence ID" value="HIU55289.1"/>
    <property type="molecule type" value="Genomic_DNA"/>
</dbReference>
<name>A0A9D1M7Y0_9BACT</name>
<sequence length="343" mass="40253">MNIPQIRVISQQLVGSQFSDVHDLVSWMGMLQAQEYRMVRWAVGMRMKEPLMSAFQKAYDTGRIVRTHLFRCTWQLVAAEDLRWMLKLCADKNRSAIRGYLAYRGRTIDEKEYEYANQLIRQVLMGQKTMRKDELLARLAEKGLADDAHTMSIYLRRAELEGIICSGELDPKQSTYALIDERIPHTPDMTREESLLLLARKYFRSHSPATLEDFVWWTNLGIGECRRAIEAMGDELVAEPYKDCTYFIHRDCRVRGGRRQTLLLPSYDEYLLGYKSRHHVLDEAFRHRAHNNFGVFYPVILYDGNIVGNWHPHKPATFFREEETVDISDALLRYRKFMDSGKR</sequence>
<proteinExistence type="predicted"/>
<dbReference type="Pfam" id="PF06224">
    <property type="entry name" value="AlkZ-like"/>
    <property type="match status" value="1"/>
</dbReference>
<gene>
    <name evidence="1" type="ORF">IAB03_05730</name>
</gene>
<dbReference type="Proteomes" id="UP000824112">
    <property type="component" value="Unassembled WGS sequence"/>
</dbReference>
<comment type="caution">
    <text evidence="1">The sequence shown here is derived from an EMBL/GenBank/DDBJ whole genome shotgun (WGS) entry which is preliminary data.</text>
</comment>
<protein>
    <submittedName>
        <fullName evidence="1">AlkZ family DNA glycosylase</fullName>
    </submittedName>
</protein>
<dbReference type="InterPro" id="IPR009351">
    <property type="entry name" value="AlkZ-like"/>
</dbReference>
<dbReference type="PANTHER" id="PTHR38479">
    <property type="entry name" value="LMO0824 PROTEIN"/>
    <property type="match status" value="1"/>
</dbReference>
<dbReference type="PANTHER" id="PTHR38479:SF2">
    <property type="entry name" value="WINGED HELIX DNA-BINDING DOMAIN-CONTAINING PROTEIN"/>
    <property type="match status" value="1"/>
</dbReference>
<accession>A0A9D1M7Y0</accession>
<evidence type="ECO:0000313" key="1">
    <source>
        <dbReference type="EMBL" id="HIU55289.1"/>
    </source>
</evidence>
<dbReference type="AlphaFoldDB" id="A0A9D1M7Y0"/>
<organism evidence="1 2">
    <name type="scientific">Candidatus Gallibacteroides avistercoris</name>
    <dbReference type="NCBI Taxonomy" id="2840833"/>
    <lineage>
        <taxon>Bacteria</taxon>
        <taxon>Pseudomonadati</taxon>
        <taxon>Bacteroidota</taxon>
        <taxon>Bacteroidia</taxon>
        <taxon>Bacteroidales</taxon>
        <taxon>Bacteroidaceae</taxon>
        <taxon>Bacteroidaceae incertae sedis</taxon>
        <taxon>Candidatus Gallibacteroides</taxon>
    </lineage>
</organism>